<dbReference type="Proteomes" id="UP000799778">
    <property type="component" value="Unassembled WGS sequence"/>
</dbReference>
<accession>A0A6A5XJ97</accession>
<dbReference type="RefSeq" id="XP_033381285.1">
    <property type="nucleotide sequence ID" value="XM_033528760.1"/>
</dbReference>
<dbReference type="GeneID" id="54286157"/>
<dbReference type="Pfam" id="PF20174">
    <property type="entry name" value="DUF6540"/>
    <property type="match status" value="1"/>
</dbReference>
<sequence length="218" mass="24622">MQTSDWQTTQEGDYTYGYNDGKAYTRHHTATEWTLLSEPTSRASTRKVLGIERASEGPFTWRRHGTPWALEKIQFEPTETVSSQAQERPSLHLVLQRQSEGEPDHWSLFVACEGQKGERFQVTGDAENMYYVHDLDMNILEDEAYKTSFVLAKDLDAEAEVCIKRIAEAETPPSAPNRAAVRENCQGWAYRVVCKLVEEGVVLGEKLPGVKAMIEPIG</sequence>
<reference evidence="1" key="1">
    <citation type="journal article" date="2020" name="Stud. Mycol.">
        <title>101 Dothideomycetes genomes: a test case for predicting lifestyles and emergence of pathogens.</title>
        <authorList>
            <person name="Haridas S."/>
            <person name="Albert R."/>
            <person name="Binder M."/>
            <person name="Bloem J."/>
            <person name="Labutti K."/>
            <person name="Salamov A."/>
            <person name="Andreopoulos B."/>
            <person name="Baker S."/>
            <person name="Barry K."/>
            <person name="Bills G."/>
            <person name="Bluhm B."/>
            <person name="Cannon C."/>
            <person name="Castanera R."/>
            <person name="Culley D."/>
            <person name="Daum C."/>
            <person name="Ezra D."/>
            <person name="Gonzalez J."/>
            <person name="Henrissat B."/>
            <person name="Kuo A."/>
            <person name="Liang C."/>
            <person name="Lipzen A."/>
            <person name="Lutzoni F."/>
            <person name="Magnuson J."/>
            <person name="Mondo S."/>
            <person name="Nolan M."/>
            <person name="Ohm R."/>
            <person name="Pangilinan J."/>
            <person name="Park H.-J."/>
            <person name="Ramirez L."/>
            <person name="Alfaro M."/>
            <person name="Sun H."/>
            <person name="Tritt A."/>
            <person name="Yoshinaga Y."/>
            <person name="Zwiers L.-H."/>
            <person name="Turgeon B."/>
            <person name="Goodwin S."/>
            <person name="Spatafora J."/>
            <person name="Crous P."/>
            <person name="Grigoriev I."/>
        </authorList>
    </citation>
    <scope>NUCLEOTIDE SEQUENCE</scope>
    <source>
        <strain evidence="1">CBS 175.79</strain>
    </source>
</reference>
<organism evidence="1 2">
    <name type="scientific">Aaosphaeria arxii CBS 175.79</name>
    <dbReference type="NCBI Taxonomy" id="1450172"/>
    <lineage>
        <taxon>Eukaryota</taxon>
        <taxon>Fungi</taxon>
        <taxon>Dikarya</taxon>
        <taxon>Ascomycota</taxon>
        <taxon>Pezizomycotina</taxon>
        <taxon>Dothideomycetes</taxon>
        <taxon>Pleosporomycetidae</taxon>
        <taxon>Pleosporales</taxon>
        <taxon>Pleosporales incertae sedis</taxon>
        <taxon>Aaosphaeria</taxon>
    </lineage>
</organism>
<protein>
    <submittedName>
        <fullName evidence="1">Uncharacterized protein</fullName>
    </submittedName>
</protein>
<dbReference type="EMBL" id="ML978072">
    <property type="protein sequence ID" value="KAF2012946.1"/>
    <property type="molecule type" value="Genomic_DNA"/>
</dbReference>
<dbReference type="OrthoDB" id="4342612at2759"/>
<keyword evidence="2" id="KW-1185">Reference proteome</keyword>
<name>A0A6A5XJ97_9PLEO</name>
<gene>
    <name evidence="1" type="ORF">BU24DRAFT_425543</name>
</gene>
<dbReference type="InterPro" id="IPR046670">
    <property type="entry name" value="DUF6540"/>
</dbReference>
<dbReference type="AlphaFoldDB" id="A0A6A5XJ97"/>
<evidence type="ECO:0000313" key="2">
    <source>
        <dbReference type="Proteomes" id="UP000799778"/>
    </source>
</evidence>
<proteinExistence type="predicted"/>
<evidence type="ECO:0000313" key="1">
    <source>
        <dbReference type="EMBL" id="KAF2012946.1"/>
    </source>
</evidence>